<sequence length="133" mass="14907">MTPPIARSRHQKGPSQAPTASQTRRKWNKMRGEGYIDEEDDDDSTPFERLPVVNFNAITEFTDCIIRLRHPEPVPQLSRPPRVTIPPIPEKVPPVSMGFGAFEEKFKELEKAGLIDGAGEWPDENDDASPTPS</sequence>
<evidence type="ECO:0000313" key="3">
    <source>
        <dbReference type="Proteomes" id="UP000076727"/>
    </source>
</evidence>
<protein>
    <submittedName>
        <fullName evidence="2">Uncharacterized protein</fullName>
    </submittedName>
</protein>
<feature type="region of interest" description="Disordered" evidence="1">
    <location>
        <begin position="72"/>
        <end position="92"/>
    </location>
</feature>
<feature type="region of interest" description="Disordered" evidence="1">
    <location>
        <begin position="114"/>
        <end position="133"/>
    </location>
</feature>
<dbReference type="OrthoDB" id="2576496at2759"/>
<accession>A0A165RGA5</accession>
<organism evidence="2 3">
    <name type="scientific">Daedalea quercina L-15889</name>
    <dbReference type="NCBI Taxonomy" id="1314783"/>
    <lineage>
        <taxon>Eukaryota</taxon>
        <taxon>Fungi</taxon>
        <taxon>Dikarya</taxon>
        <taxon>Basidiomycota</taxon>
        <taxon>Agaricomycotina</taxon>
        <taxon>Agaricomycetes</taxon>
        <taxon>Polyporales</taxon>
        <taxon>Fomitopsis</taxon>
    </lineage>
</organism>
<dbReference type="STRING" id="1314783.A0A165RGA5"/>
<evidence type="ECO:0000313" key="2">
    <source>
        <dbReference type="EMBL" id="KZT70712.1"/>
    </source>
</evidence>
<reference evidence="2 3" key="1">
    <citation type="journal article" date="2016" name="Mol. Biol. Evol.">
        <title>Comparative Genomics of Early-Diverging Mushroom-Forming Fungi Provides Insights into the Origins of Lignocellulose Decay Capabilities.</title>
        <authorList>
            <person name="Nagy L.G."/>
            <person name="Riley R."/>
            <person name="Tritt A."/>
            <person name="Adam C."/>
            <person name="Daum C."/>
            <person name="Floudas D."/>
            <person name="Sun H."/>
            <person name="Yadav J.S."/>
            <person name="Pangilinan J."/>
            <person name="Larsson K.H."/>
            <person name="Matsuura K."/>
            <person name="Barry K."/>
            <person name="Labutti K."/>
            <person name="Kuo R."/>
            <person name="Ohm R.A."/>
            <person name="Bhattacharya S.S."/>
            <person name="Shirouzu T."/>
            <person name="Yoshinaga Y."/>
            <person name="Martin F.M."/>
            <person name="Grigoriev I.V."/>
            <person name="Hibbett D.S."/>
        </authorList>
    </citation>
    <scope>NUCLEOTIDE SEQUENCE [LARGE SCALE GENOMIC DNA]</scope>
    <source>
        <strain evidence="2 3">L-15889</strain>
    </source>
</reference>
<feature type="compositionally biased region" description="Pro residues" evidence="1">
    <location>
        <begin position="83"/>
        <end position="92"/>
    </location>
</feature>
<name>A0A165RGA5_9APHY</name>
<evidence type="ECO:0000256" key="1">
    <source>
        <dbReference type="SAM" id="MobiDB-lite"/>
    </source>
</evidence>
<feature type="compositionally biased region" description="Polar residues" evidence="1">
    <location>
        <begin position="13"/>
        <end position="22"/>
    </location>
</feature>
<gene>
    <name evidence="2" type="ORF">DAEQUDRAFT_810323</name>
</gene>
<dbReference type="Proteomes" id="UP000076727">
    <property type="component" value="Unassembled WGS sequence"/>
</dbReference>
<feature type="compositionally biased region" description="Acidic residues" evidence="1">
    <location>
        <begin position="35"/>
        <end position="45"/>
    </location>
</feature>
<dbReference type="AlphaFoldDB" id="A0A165RGA5"/>
<proteinExistence type="predicted"/>
<feature type="region of interest" description="Disordered" evidence="1">
    <location>
        <begin position="1"/>
        <end position="48"/>
    </location>
</feature>
<dbReference type="EMBL" id="KV429049">
    <property type="protein sequence ID" value="KZT70712.1"/>
    <property type="molecule type" value="Genomic_DNA"/>
</dbReference>
<keyword evidence="3" id="KW-1185">Reference proteome</keyword>